<keyword evidence="3" id="KW-1185">Reference proteome</keyword>
<gene>
    <name evidence="2" type="ORF">G3R41_01200</name>
    <name evidence="1" type="ORF">GCU67_01200</name>
</gene>
<evidence type="ECO:0000313" key="4">
    <source>
        <dbReference type="Proteomes" id="UP000471152"/>
    </source>
</evidence>
<evidence type="ECO:0000313" key="2">
    <source>
        <dbReference type="EMBL" id="NEN49558.1"/>
    </source>
</evidence>
<evidence type="ECO:0000313" key="1">
    <source>
        <dbReference type="EMBL" id="NEK92791.1"/>
    </source>
</evidence>
<dbReference type="Proteomes" id="UP000468828">
    <property type="component" value="Unassembled WGS sequence"/>
</dbReference>
<dbReference type="EMBL" id="JAAGWH010000004">
    <property type="protein sequence ID" value="NEK92791.1"/>
    <property type="molecule type" value="Genomic_DNA"/>
</dbReference>
<reference evidence="2 4" key="2">
    <citation type="submission" date="2020-02" db="EMBL/GenBank/DDBJ databases">
        <title>The WGS of Modestobacter muralis DSM 100205.</title>
        <authorList>
            <person name="Jiang Z."/>
        </authorList>
    </citation>
    <scope>NUCLEOTIDE SEQUENCE [LARGE SCALE GENOMIC DNA]</scope>
    <source>
        <strain evidence="2 4">DSM 100205</strain>
    </source>
</reference>
<dbReference type="Proteomes" id="UP000471152">
    <property type="component" value="Unassembled WGS sequence"/>
</dbReference>
<protein>
    <submittedName>
        <fullName evidence="2">Diguanylate cyclase</fullName>
    </submittedName>
</protein>
<dbReference type="PANTHER" id="PTHR10443">
    <property type="entry name" value="MICROSOMAL DIPEPTIDASE"/>
    <property type="match status" value="1"/>
</dbReference>
<comment type="caution">
    <text evidence="2">The sequence shown here is derived from an EMBL/GenBank/DDBJ whole genome shotgun (WGS) entry which is preliminary data.</text>
</comment>
<dbReference type="PANTHER" id="PTHR10443:SF12">
    <property type="entry name" value="DIPEPTIDASE"/>
    <property type="match status" value="1"/>
</dbReference>
<dbReference type="GO" id="GO:0070573">
    <property type="term" value="F:metallodipeptidase activity"/>
    <property type="evidence" value="ECO:0007669"/>
    <property type="project" value="InterPro"/>
</dbReference>
<dbReference type="GO" id="GO:0006508">
    <property type="term" value="P:proteolysis"/>
    <property type="evidence" value="ECO:0007669"/>
    <property type="project" value="InterPro"/>
</dbReference>
<reference evidence="1 3" key="1">
    <citation type="submission" date="2020-01" db="EMBL/GenBank/DDBJ databases">
        <title>the WGS Modestobacter muralis CPCC 204518.</title>
        <authorList>
            <person name="Jiang Z."/>
        </authorList>
    </citation>
    <scope>NUCLEOTIDE SEQUENCE [LARGE SCALE GENOMIC DNA]</scope>
    <source>
        <strain evidence="1 3">DSM 100205</strain>
    </source>
</reference>
<dbReference type="EMBL" id="JAAGWB010000004">
    <property type="protein sequence ID" value="NEN49558.1"/>
    <property type="molecule type" value="Genomic_DNA"/>
</dbReference>
<name>A0A6P0H1K5_9ACTN</name>
<accession>A0A6P0H1K5</accession>
<evidence type="ECO:0000313" key="3">
    <source>
        <dbReference type="Proteomes" id="UP000468828"/>
    </source>
</evidence>
<dbReference type="SUPFAM" id="SSF51556">
    <property type="entry name" value="Metallo-dependent hydrolases"/>
    <property type="match status" value="1"/>
</dbReference>
<dbReference type="InterPro" id="IPR032466">
    <property type="entry name" value="Metal_Hydrolase"/>
</dbReference>
<dbReference type="RefSeq" id="WP_163609226.1">
    <property type="nucleotide sequence ID" value="NZ_JAAGWB010000004.1"/>
</dbReference>
<sequence>MTYASHDHQSGYRSFDYLAGDLGLPVVPLAPESGRVPPYDGGFTIEQVERAERLLAENVTISLHDHPVLFPADMADTPRYNRTGRQHTAFTGLRDSGLTVVFDNMMDGTACVTGNAPWQWDDVVVDLGMRLADLAHSEGVGVIRTVADIEATHAAGGVGLVFGLEAATPIGNDLDKLDVLFGLGIRQIGIAYSDSNALGSGLNEVVDGGLTALGRRAVRRMNQLGLAVDVSHSSDRTGIDACAASEAPVFITHAGARAVWDIPRLKGDDVLCAVADTGGVIGMSAAPHTTVSHAHPRHSIASVMDHFRYCLDLVGIDAVGFGPDTLYGDHVGLHTTFAGLLATEPRSGAPVPDRVPYVDGLENPSESFHNIAAWLVRDGFTDEEITKVLGGNVLRALRLIWP</sequence>
<proteinExistence type="predicted"/>
<organism evidence="2 4">
    <name type="scientific">Modestobacter muralis</name>
    <dbReference type="NCBI Taxonomy" id="1608614"/>
    <lineage>
        <taxon>Bacteria</taxon>
        <taxon>Bacillati</taxon>
        <taxon>Actinomycetota</taxon>
        <taxon>Actinomycetes</taxon>
        <taxon>Geodermatophilales</taxon>
        <taxon>Geodermatophilaceae</taxon>
        <taxon>Modestobacter</taxon>
    </lineage>
</organism>
<dbReference type="PROSITE" id="PS51365">
    <property type="entry name" value="RENAL_DIPEPTIDASE_2"/>
    <property type="match status" value="1"/>
</dbReference>
<dbReference type="Pfam" id="PF01244">
    <property type="entry name" value="Peptidase_M19"/>
    <property type="match status" value="1"/>
</dbReference>
<dbReference type="AlphaFoldDB" id="A0A6P0H1K5"/>
<dbReference type="Gene3D" id="3.20.20.140">
    <property type="entry name" value="Metal-dependent hydrolases"/>
    <property type="match status" value="1"/>
</dbReference>
<dbReference type="InterPro" id="IPR008257">
    <property type="entry name" value="Pept_M19"/>
</dbReference>